<keyword evidence="2" id="KW-1185">Reference proteome</keyword>
<sequence length="72" mass="7352">MRLFGHAVLSVQGVLGGAAADRARRAVGGAGRRRGGRFGQESGSWACISIRPALASGAFTGVAVISTWPSVR</sequence>
<name>A0ABP9GTZ2_9ACTN</name>
<gene>
    <name evidence="1" type="ORF">GCM10023224_43040</name>
</gene>
<accession>A0ABP9GTZ2</accession>
<evidence type="ECO:0000313" key="1">
    <source>
        <dbReference type="EMBL" id="GAA4953439.1"/>
    </source>
</evidence>
<reference evidence="2" key="1">
    <citation type="journal article" date="2019" name="Int. J. Syst. Evol. Microbiol.">
        <title>The Global Catalogue of Microorganisms (GCM) 10K type strain sequencing project: providing services to taxonomists for standard genome sequencing and annotation.</title>
        <authorList>
            <consortium name="The Broad Institute Genomics Platform"/>
            <consortium name="The Broad Institute Genome Sequencing Center for Infectious Disease"/>
            <person name="Wu L."/>
            <person name="Ma J."/>
        </authorList>
    </citation>
    <scope>NUCLEOTIDE SEQUENCE [LARGE SCALE GENOMIC DNA]</scope>
    <source>
        <strain evidence="2">JCM 18123</strain>
    </source>
</reference>
<organism evidence="1 2">
    <name type="scientific">Streptomonospora halophila</name>
    <dbReference type="NCBI Taxonomy" id="427369"/>
    <lineage>
        <taxon>Bacteria</taxon>
        <taxon>Bacillati</taxon>
        <taxon>Actinomycetota</taxon>
        <taxon>Actinomycetes</taxon>
        <taxon>Streptosporangiales</taxon>
        <taxon>Nocardiopsidaceae</taxon>
        <taxon>Streptomonospora</taxon>
    </lineage>
</organism>
<proteinExistence type="predicted"/>
<dbReference type="EMBL" id="BAABIK010000029">
    <property type="protein sequence ID" value="GAA4953439.1"/>
    <property type="molecule type" value="Genomic_DNA"/>
</dbReference>
<protein>
    <submittedName>
        <fullName evidence="1">Uncharacterized protein</fullName>
    </submittedName>
</protein>
<dbReference type="Proteomes" id="UP001499993">
    <property type="component" value="Unassembled WGS sequence"/>
</dbReference>
<evidence type="ECO:0000313" key="2">
    <source>
        <dbReference type="Proteomes" id="UP001499993"/>
    </source>
</evidence>
<comment type="caution">
    <text evidence="1">The sequence shown here is derived from an EMBL/GenBank/DDBJ whole genome shotgun (WGS) entry which is preliminary data.</text>
</comment>